<evidence type="ECO:0000313" key="3">
    <source>
        <dbReference type="Proteomes" id="UP000000271"/>
    </source>
</evidence>
<protein>
    <recommendedName>
        <fullName evidence="4">DUF3006 domain-containing protein</fullName>
    </recommendedName>
</protein>
<organism evidence="2 3">
    <name type="scientific">Bacillus selenitireducens (strain ATCC 700615 / DSM 15326 / MLS10)</name>
    <dbReference type="NCBI Taxonomy" id="439292"/>
    <lineage>
        <taxon>Bacteria</taxon>
        <taxon>Bacillati</taxon>
        <taxon>Bacillota</taxon>
        <taxon>Bacilli</taxon>
        <taxon>Bacillales</taxon>
        <taxon>Bacillaceae</taxon>
        <taxon>Salisediminibacterium</taxon>
    </lineage>
</organism>
<sequence>MVQDVFVDRIEDGIAVMLNERDQTEIRVALQDLTSISIREGDLLSINISDEGAIQILDKRTDEEKRRRERIQAKQKKLAGRKSGSRFKK</sequence>
<dbReference type="InterPro" id="IPR021377">
    <property type="entry name" value="DUF3006"/>
</dbReference>
<dbReference type="AlphaFoldDB" id="D6XWU5"/>
<feature type="compositionally biased region" description="Basic residues" evidence="1">
    <location>
        <begin position="73"/>
        <end position="89"/>
    </location>
</feature>
<evidence type="ECO:0000256" key="1">
    <source>
        <dbReference type="SAM" id="MobiDB-lite"/>
    </source>
</evidence>
<dbReference type="STRING" id="439292.Bsel_2419"/>
<proteinExistence type="predicted"/>
<accession>D6XWU5</accession>
<name>D6XWU5_BACIE</name>
<reference evidence="2" key="1">
    <citation type="submission" date="2009-10" db="EMBL/GenBank/DDBJ databases">
        <title>Complete sequence of Bacillus selenitireducens MLS10.</title>
        <authorList>
            <consortium name="US DOE Joint Genome Institute"/>
            <person name="Lucas S."/>
            <person name="Copeland A."/>
            <person name="Lapidus A."/>
            <person name="Glavina del Rio T."/>
            <person name="Dalin E."/>
            <person name="Tice H."/>
            <person name="Bruce D."/>
            <person name="Goodwin L."/>
            <person name="Pitluck S."/>
            <person name="Sims D."/>
            <person name="Brettin T."/>
            <person name="Detter J.C."/>
            <person name="Han C."/>
            <person name="Larimer F."/>
            <person name="Land M."/>
            <person name="Hauser L."/>
            <person name="Kyrpides N."/>
            <person name="Ovchinnikova G."/>
            <person name="Stolz J."/>
        </authorList>
    </citation>
    <scope>NUCLEOTIDE SEQUENCE [LARGE SCALE GENOMIC DNA]</scope>
    <source>
        <strain evidence="2">MLS10</strain>
    </source>
</reference>
<feature type="region of interest" description="Disordered" evidence="1">
    <location>
        <begin position="65"/>
        <end position="89"/>
    </location>
</feature>
<dbReference type="RefSeq" id="WP_013173343.1">
    <property type="nucleotide sequence ID" value="NC_014219.1"/>
</dbReference>
<dbReference type="KEGG" id="bse:Bsel_2419"/>
<dbReference type="Proteomes" id="UP000000271">
    <property type="component" value="Chromosome"/>
</dbReference>
<gene>
    <name evidence="2" type="ordered locus">Bsel_2419</name>
</gene>
<evidence type="ECO:0000313" key="2">
    <source>
        <dbReference type="EMBL" id="ADH99921.1"/>
    </source>
</evidence>
<keyword evidence="3" id="KW-1185">Reference proteome</keyword>
<evidence type="ECO:0008006" key="4">
    <source>
        <dbReference type="Google" id="ProtNLM"/>
    </source>
</evidence>
<dbReference type="HOGENOM" id="CLU_2448459_0_0_9"/>
<dbReference type="Pfam" id="PF11213">
    <property type="entry name" value="DUF3006"/>
    <property type="match status" value="1"/>
</dbReference>
<dbReference type="OrthoDB" id="2366034at2"/>
<dbReference type="EMBL" id="CP001791">
    <property type="protein sequence ID" value="ADH99921.1"/>
    <property type="molecule type" value="Genomic_DNA"/>
</dbReference>